<evidence type="ECO:0000256" key="1">
    <source>
        <dbReference type="ARBA" id="ARBA00023002"/>
    </source>
</evidence>
<evidence type="ECO:0000259" key="2">
    <source>
        <dbReference type="Pfam" id="PF01266"/>
    </source>
</evidence>
<dbReference type="Proteomes" id="UP000094969">
    <property type="component" value="Chromosome"/>
</dbReference>
<evidence type="ECO:0000313" key="4">
    <source>
        <dbReference type="Proteomes" id="UP000094969"/>
    </source>
</evidence>
<keyword evidence="4" id="KW-1185">Reference proteome</keyword>
<feature type="domain" description="FAD dependent oxidoreductase" evidence="2">
    <location>
        <begin position="32"/>
        <end position="384"/>
    </location>
</feature>
<name>A0A1D7U5Q1_9HYPH</name>
<dbReference type="SUPFAM" id="SSF51905">
    <property type="entry name" value="FAD/NAD(P)-binding domain"/>
    <property type="match status" value="1"/>
</dbReference>
<accession>A0A1D7U5Q1</accession>
<sequence>MAEPFPLAPSLWHATAPAAAPTPPLAADASADVCVIGAGYAGLSTALHLAEAGVSVIVLETHEPGWGGSGRNGGQVIPGIKYDPSEIAAKFGPAAGEALTRFVSTTADLVFDLIARHGMDVPHKRTGWIQGAHTPAMLETVKRRAGEWQARGVDAEYLDSDSVARLLGTERYLGGWIDRRAGGVQPLAYARGLAKAALKAGATIHGGSPVVSLKRQGETWIVRTAQGASVTAPRVVVATNGYTGDLIPKLRQTVIRPNTFIVATEPLSDNIAGTILPEDQVTSDTRQLLLYFRKDHTNRLLMGGRGPFREPKDASDWAHLERVIGKMYPQAKGIGFDFRWCGRVALTRDFLPHLHEPEPGLLVDIGCMGRGVGLQSAMGKAMAEYLASGDKSRLPFPVVPIKPLPLHALNELYVSAIITWYRLTDGGMKDKAA</sequence>
<evidence type="ECO:0000313" key="3">
    <source>
        <dbReference type="EMBL" id="AOO82697.1"/>
    </source>
</evidence>
<dbReference type="PANTHER" id="PTHR13847:SF281">
    <property type="entry name" value="FAD DEPENDENT OXIDOREDUCTASE DOMAIN-CONTAINING PROTEIN"/>
    <property type="match status" value="1"/>
</dbReference>
<gene>
    <name evidence="3" type="ORF">BHK69_21635</name>
</gene>
<dbReference type="RefSeq" id="WP_069691903.1">
    <property type="nucleotide sequence ID" value="NZ_CP017147.1"/>
</dbReference>
<dbReference type="EMBL" id="CP017147">
    <property type="protein sequence ID" value="AOO82697.1"/>
    <property type="molecule type" value="Genomic_DNA"/>
</dbReference>
<dbReference type="Gene3D" id="3.50.50.60">
    <property type="entry name" value="FAD/NAD(P)-binding domain"/>
    <property type="match status" value="1"/>
</dbReference>
<dbReference type="KEGG" id="bvv:BHK69_21635"/>
<dbReference type="Pfam" id="PF01266">
    <property type="entry name" value="DAO"/>
    <property type="match status" value="1"/>
</dbReference>
<dbReference type="OrthoDB" id="9814969at2"/>
<dbReference type="STRING" id="1526658.BHK69_21635"/>
<keyword evidence="1" id="KW-0560">Oxidoreductase</keyword>
<dbReference type="Gene3D" id="3.30.9.10">
    <property type="entry name" value="D-Amino Acid Oxidase, subunit A, domain 2"/>
    <property type="match status" value="1"/>
</dbReference>
<protein>
    <submittedName>
        <fullName evidence="3">FAD-dependent oxidoreductase</fullName>
    </submittedName>
</protein>
<dbReference type="AlphaFoldDB" id="A0A1D7U5Q1"/>
<proteinExistence type="predicted"/>
<organism evidence="3 4">
    <name type="scientific">Bosea vaviloviae</name>
    <dbReference type="NCBI Taxonomy" id="1526658"/>
    <lineage>
        <taxon>Bacteria</taxon>
        <taxon>Pseudomonadati</taxon>
        <taxon>Pseudomonadota</taxon>
        <taxon>Alphaproteobacteria</taxon>
        <taxon>Hyphomicrobiales</taxon>
        <taxon>Boseaceae</taxon>
        <taxon>Bosea</taxon>
    </lineage>
</organism>
<reference evidence="3 4" key="1">
    <citation type="journal article" date="2015" name="Antonie Van Leeuwenhoek">
        <title>Bosea vaviloviae sp. nov., a new species of slow-growing rhizobia isolated from nodules of the relict species Vavilovia formosa (Stev.) Fed.</title>
        <authorList>
            <person name="Safronova V.I."/>
            <person name="Kuznetsova I.G."/>
            <person name="Sazanova A.L."/>
            <person name="Kimeklis A.K."/>
            <person name="Belimov A.A."/>
            <person name="Andronov E.E."/>
            <person name="Pinaev A.G."/>
            <person name="Chizhevskaya E.P."/>
            <person name="Pukhaev A.R."/>
            <person name="Popov K.P."/>
            <person name="Willems A."/>
            <person name="Tikhonovich I.A."/>
        </authorList>
    </citation>
    <scope>NUCLEOTIDE SEQUENCE [LARGE SCALE GENOMIC DNA]</scope>
    <source>
        <strain evidence="3 4">Vaf18</strain>
    </source>
</reference>
<dbReference type="GO" id="GO:0005737">
    <property type="term" value="C:cytoplasm"/>
    <property type="evidence" value="ECO:0007669"/>
    <property type="project" value="TreeGrafter"/>
</dbReference>
<dbReference type="InterPro" id="IPR006076">
    <property type="entry name" value="FAD-dep_OxRdtase"/>
</dbReference>
<dbReference type="GO" id="GO:0016491">
    <property type="term" value="F:oxidoreductase activity"/>
    <property type="evidence" value="ECO:0007669"/>
    <property type="project" value="UniProtKB-KW"/>
</dbReference>
<dbReference type="InterPro" id="IPR036188">
    <property type="entry name" value="FAD/NAD-bd_sf"/>
</dbReference>
<dbReference type="PANTHER" id="PTHR13847">
    <property type="entry name" value="SARCOSINE DEHYDROGENASE-RELATED"/>
    <property type="match status" value="1"/>
</dbReference>